<organism evidence="1 2">
    <name type="scientific">Danaus chrysippus</name>
    <name type="common">African queen</name>
    <dbReference type="NCBI Taxonomy" id="151541"/>
    <lineage>
        <taxon>Eukaryota</taxon>
        <taxon>Metazoa</taxon>
        <taxon>Ecdysozoa</taxon>
        <taxon>Arthropoda</taxon>
        <taxon>Hexapoda</taxon>
        <taxon>Insecta</taxon>
        <taxon>Pterygota</taxon>
        <taxon>Neoptera</taxon>
        <taxon>Endopterygota</taxon>
        <taxon>Lepidoptera</taxon>
        <taxon>Glossata</taxon>
        <taxon>Ditrysia</taxon>
        <taxon>Papilionoidea</taxon>
        <taxon>Nymphalidae</taxon>
        <taxon>Danainae</taxon>
        <taxon>Danaini</taxon>
        <taxon>Danaina</taxon>
        <taxon>Danaus</taxon>
        <taxon>Anosia</taxon>
    </lineage>
</organism>
<dbReference type="AlphaFoldDB" id="A0A8J2MFY0"/>
<evidence type="ECO:0000313" key="1">
    <source>
        <dbReference type="EMBL" id="CAG9558967.1"/>
    </source>
</evidence>
<gene>
    <name evidence="1" type="ORF">DCHRY22_LOCUS927</name>
</gene>
<dbReference type="OrthoDB" id="7474945at2759"/>
<comment type="caution">
    <text evidence="1">The sequence shown here is derived from an EMBL/GenBank/DDBJ whole genome shotgun (WGS) entry which is preliminary data.</text>
</comment>
<dbReference type="EMBL" id="CAKASE010000043">
    <property type="protein sequence ID" value="CAG9558967.1"/>
    <property type="molecule type" value="Genomic_DNA"/>
</dbReference>
<proteinExistence type="predicted"/>
<name>A0A8J2MFY0_9NEOP</name>
<accession>A0A8J2MFY0</accession>
<dbReference type="Proteomes" id="UP000789524">
    <property type="component" value="Unassembled WGS sequence"/>
</dbReference>
<keyword evidence="2" id="KW-1185">Reference proteome</keyword>
<protein>
    <submittedName>
        <fullName evidence="1">(African queen) hypothetical protein</fullName>
    </submittedName>
</protein>
<evidence type="ECO:0000313" key="2">
    <source>
        <dbReference type="Proteomes" id="UP000789524"/>
    </source>
</evidence>
<reference evidence="1" key="1">
    <citation type="submission" date="2021-09" db="EMBL/GenBank/DDBJ databases">
        <authorList>
            <person name="Martin H S."/>
        </authorList>
    </citation>
    <scope>NUCLEOTIDE SEQUENCE</scope>
</reference>
<sequence>MVFCYKIITESPRRSRCSSPRKDLTQFFIPNVSSEFISSYDYEEGKNVWDEIPERDWRLLGALAKKREEQEEREKLADQFQKMWLKEKENRQMVEAETSEQYKRYLHKKRSHEKYLQEYKRMQRAEQQQARVGQLIDCIKHKEERSKDVLAWRDDRKITQIIGKAVEEEARAQLAADRRQQRRLEDEWRKTVELVDTTRRSEDARKRRRARLREESQRLAITNALTSWETSLVRQEVAAAEAGRRALVSASLAVKDEKTWRIQQAKNTRRERGRNIAAITAMMREAVRNGR</sequence>